<dbReference type="GeneID" id="9054654"/>
<proteinExistence type="predicted"/>
<evidence type="ECO:0000313" key="2">
    <source>
        <dbReference type="Proteomes" id="UP000007800"/>
    </source>
</evidence>
<sequence length="230" mass="25108">MVVAIEDRLISLLETSSMDRATFVRLLLLLASSSDAPGVMSAKLRECLEAEALTHISSYLKSSDEESMMSLAALIIGCSQLSLSSLQLATTVQEVTDERVDDLMKKLGDLENIANLLLIQATTRSSHLALTAQLISNLETVLAKEGDEGVQEDEPGHMLTALWSLVALGHGQNLDAEGRLPEPLSSLLLRATKWQCLDDPKMERQLQQISLNFVLEHGEKPEVASQMANL</sequence>
<organism evidence="2">
    <name type="scientific">Perkinsus marinus (strain ATCC 50983 / TXsc)</name>
    <dbReference type="NCBI Taxonomy" id="423536"/>
    <lineage>
        <taxon>Eukaryota</taxon>
        <taxon>Sar</taxon>
        <taxon>Alveolata</taxon>
        <taxon>Perkinsozoa</taxon>
        <taxon>Perkinsea</taxon>
        <taxon>Perkinsida</taxon>
        <taxon>Perkinsidae</taxon>
        <taxon>Perkinsus</taxon>
    </lineage>
</organism>
<protein>
    <submittedName>
        <fullName evidence="1">Uncharacterized protein</fullName>
    </submittedName>
</protein>
<keyword evidence="2" id="KW-1185">Reference proteome</keyword>
<dbReference type="EMBL" id="GG683568">
    <property type="protein sequence ID" value="EER02022.1"/>
    <property type="molecule type" value="Genomic_DNA"/>
</dbReference>
<name>C5LMK5_PERM5</name>
<accession>C5LMK5</accession>
<evidence type="ECO:0000313" key="1">
    <source>
        <dbReference type="EMBL" id="EER02022.1"/>
    </source>
</evidence>
<dbReference type="Proteomes" id="UP000007800">
    <property type="component" value="Unassembled WGS sequence"/>
</dbReference>
<dbReference type="AlphaFoldDB" id="C5LMK5"/>
<reference evidence="1 2" key="1">
    <citation type="submission" date="2008-07" db="EMBL/GenBank/DDBJ databases">
        <authorList>
            <person name="El-Sayed N."/>
            <person name="Caler E."/>
            <person name="Inman J."/>
            <person name="Amedeo P."/>
            <person name="Hass B."/>
            <person name="Wortman J."/>
        </authorList>
    </citation>
    <scope>NUCLEOTIDE SEQUENCE [LARGE SCALE GENOMIC DNA]</scope>
    <source>
        <strain evidence="2">ATCC 50983 / TXsc</strain>
    </source>
</reference>
<gene>
    <name evidence="1" type="ORF">Pmar_PMAR024340</name>
</gene>
<dbReference type="InParanoid" id="C5LMK5"/>
<dbReference type="RefSeq" id="XP_002769304.1">
    <property type="nucleotide sequence ID" value="XM_002769258.1"/>
</dbReference>